<protein>
    <recommendedName>
        <fullName evidence="3">DUF4267 domain-containing protein</fullName>
    </recommendedName>
</protein>
<reference evidence="2" key="1">
    <citation type="submission" date="2016-10" db="EMBL/GenBank/DDBJ databases">
        <authorList>
            <person name="Varghese N."/>
            <person name="Submissions S."/>
        </authorList>
    </citation>
    <scope>NUCLEOTIDE SEQUENCE [LARGE SCALE GENOMIC DNA]</scope>
    <source>
        <strain evidence="2">CGMCC 4.3568</strain>
    </source>
</reference>
<dbReference type="RefSeq" id="WP_091679290.1">
    <property type="nucleotide sequence ID" value="NZ_FOKG01000032.1"/>
</dbReference>
<dbReference type="STRING" id="490629.SAMN05216266_13228"/>
<dbReference type="OrthoDB" id="3436761at2"/>
<dbReference type="AlphaFoldDB" id="A0A1I1CRB0"/>
<accession>A0A1I1CRB0</accession>
<dbReference type="Proteomes" id="UP000243799">
    <property type="component" value="Unassembled WGS sequence"/>
</dbReference>
<dbReference type="EMBL" id="FOKG01000032">
    <property type="protein sequence ID" value="SFB62973.1"/>
    <property type="molecule type" value="Genomic_DNA"/>
</dbReference>
<keyword evidence="2" id="KW-1185">Reference proteome</keyword>
<organism evidence="1 2">
    <name type="scientific">Amycolatopsis marina</name>
    <dbReference type="NCBI Taxonomy" id="490629"/>
    <lineage>
        <taxon>Bacteria</taxon>
        <taxon>Bacillati</taxon>
        <taxon>Actinomycetota</taxon>
        <taxon>Actinomycetes</taxon>
        <taxon>Pseudonocardiales</taxon>
        <taxon>Pseudonocardiaceae</taxon>
        <taxon>Amycolatopsis</taxon>
    </lineage>
</organism>
<gene>
    <name evidence="1" type="ORF">SAMN05216266_13228</name>
</gene>
<proteinExistence type="predicted"/>
<evidence type="ECO:0008006" key="3">
    <source>
        <dbReference type="Google" id="ProtNLM"/>
    </source>
</evidence>
<evidence type="ECO:0000313" key="1">
    <source>
        <dbReference type="EMBL" id="SFB62973.1"/>
    </source>
</evidence>
<sequence length="122" mass="12460">MPHLTRLLGLATAGYGAAIIARPELLARPCGLAGDREQVSQAPALLIGAIGARDLASGVAMVLAPPGRARRIAVGVRVLSDSADALLFGTRLPDPGKRRFVAAFAMGFATLCAASTLLPDEG</sequence>
<name>A0A1I1CRB0_9PSEU</name>
<evidence type="ECO:0000313" key="2">
    <source>
        <dbReference type="Proteomes" id="UP000243799"/>
    </source>
</evidence>